<keyword evidence="1" id="KW-0863">Zinc-finger</keyword>
<keyword evidence="1" id="KW-0862">Zinc</keyword>
<dbReference type="EMBL" id="JAXUIC010000010">
    <property type="protein sequence ID" value="KAK4566150.1"/>
    <property type="molecule type" value="Genomic_DNA"/>
</dbReference>
<evidence type="ECO:0000259" key="2">
    <source>
        <dbReference type="Pfam" id="PF03101"/>
    </source>
</evidence>
<evidence type="ECO:0000313" key="4">
    <source>
        <dbReference type="EMBL" id="KAK4566150.1"/>
    </source>
</evidence>
<gene>
    <name evidence="4" type="ORF">RGQ29_002386</name>
</gene>
<dbReference type="Pfam" id="PF03101">
    <property type="entry name" value="FAR1"/>
    <property type="match status" value="1"/>
</dbReference>
<keyword evidence="5" id="KW-1185">Reference proteome</keyword>
<feature type="domain" description="FAR1" evidence="2">
    <location>
        <begin position="11"/>
        <end position="108"/>
    </location>
</feature>
<comment type="caution">
    <text evidence="4">The sequence shown here is derived from an EMBL/GenBank/DDBJ whole genome shotgun (WGS) entry which is preliminary data.</text>
</comment>
<comment type="function">
    <text evidence="1">Putative transcription activator involved in regulating light control of development.</text>
</comment>
<evidence type="ECO:0000259" key="3">
    <source>
        <dbReference type="Pfam" id="PF10551"/>
    </source>
</evidence>
<dbReference type="Proteomes" id="UP001324115">
    <property type="component" value="Unassembled WGS sequence"/>
</dbReference>
<evidence type="ECO:0000256" key="1">
    <source>
        <dbReference type="RuleBase" id="RU367018"/>
    </source>
</evidence>
<protein>
    <recommendedName>
        <fullName evidence="1">Protein FAR1-RELATED SEQUENCE</fullName>
    </recommendedName>
</protein>
<dbReference type="InterPro" id="IPR004330">
    <property type="entry name" value="FAR1_DNA_bnd_dom"/>
</dbReference>
<dbReference type="InterPro" id="IPR018289">
    <property type="entry name" value="MULE_transposase_dom"/>
</dbReference>
<dbReference type="PANTHER" id="PTHR31669:SF302">
    <property type="entry name" value="PROTEIN FAR1-RELATED SEQUENCE"/>
    <property type="match status" value="1"/>
</dbReference>
<evidence type="ECO:0000313" key="5">
    <source>
        <dbReference type="Proteomes" id="UP001324115"/>
    </source>
</evidence>
<dbReference type="AlphaFoldDB" id="A0AAN7I676"/>
<sequence>MQFDSLDDVETFYKEFAKKEGFGIRIRTSKKAPRSDDVTSRIYVCCSQGQRKTKNALDNGLSKDDENKARRSCSSLRTGCEAMLRVMKNKKLQKWVVKGFDNNHNHGIISPKSVSYLRCHKKMSTAAKSLVEKFGEEGLPTGKVAMMFNVGDQTFTSRDCWNHLRDVRGKNLDVGDASAVLNYYQKQQAQNSNFFYAIQCDDVGHMVNFFWVDSRSRMTYQYFGDVVTFDTTYKTNKYDETEQTFVWLFETWLQAMWGKEPKTIITDQDLAMGAAIAKSIFKRELKRCIRESPSVEKFEEAWKSLILTYGLERNEWLEGLYNIRESWVPVYNRNTFFAGMNTTQRSESINAFFDSFVNSRTTLKDFVVKFAKAVDSRYKKERKEDFDSRHKTPSLVIGSKIEHQAASIYMRTIFYKFQKELVSSNHFTKEKVEKNGTFYRYKNQKFVNVTANFLSLWELFVGICY</sequence>
<keyword evidence="1" id="KW-0479">Metal-binding</keyword>
<dbReference type="InterPro" id="IPR031052">
    <property type="entry name" value="FHY3/FAR1"/>
</dbReference>
<comment type="subcellular location">
    <subcellularLocation>
        <location evidence="1">Nucleus</location>
    </subcellularLocation>
</comment>
<dbReference type="GO" id="GO:0005634">
    <property type="term" value="C:nucleus"/>
    <property type="evidence" value="ECO:0007669"/>
    <property type="project" value="UniProtKB-SubCell"/>
</dbReference>
<dbReference type="GO" id="GO:0006355">
    <property type="term" value="P:regulation of DNA-templated transcription"/>
    <property type="evidence" value="ECO:0007669"/>
    <property type="project" value="UniProtKB-UniRule"/>
</dbReference>
<name>A0AAN7I676_QUERU</name>
<proteinExistence type="inferred from homology"/>
<organism evidence="4 5">
    <name type="scientific">Quercus rubra</name>
    <name type="common">Northern red oak</name>
    <name type="synonym">Quercus borealis</name>
    <dbReference type="NCBI Taxonomy" id="3512"/>
    <lineage>
        <taxon>Eukaryota</taxon>
        <taxon>Viridiplantae</taxon>
        <taxon>Streptophyta</taxon>
        <taxon>Embryophyta</taxon>
        <taxon>Tracheophyta</taxon>
        <taxon>Spermatophyta</taxon>
        <taxon>Magnoliopsida</taxon>
        <taxon>eudicotyledons</taxon>
        <taxon>Gunneridae</taxon>
        <taxon>Pentapetalae</taxon>
        <taxon>rosids</taxon>
        <taxon>fabids</taxon>
        <taxon>Fagales</taxon>
        <taxon>Fagaceae</taxon>
        <taxon>Quercus</taxon>
    </lineage>
</organism>
<dbReference type="GO" id="GO:0008270">
    <property type="term" value="F:zinc ion binding"/>
    <property type="evidence" value="ECO:0007669"/>
    <property type="project" value="UniProtKB-UniRule"/>
</dbReference>
<feature type="domain" description="MULE transposase" evidence="3">
    <location>
        <begin position="239"/>
        <end position="290"/>
    </location>
</feature>
<dbReference type="PANTHER" id="PTHR31669">
    <property type="entry name" value="PROTEIN FAR1-RELATED SEQUENCE 10-RELATED"/>
    <property type="match status" value="1"/>
</dbReference>
<accession>A0AAN7I676</accession>
<comment type="similarity">
    <text evidence="1">Belongs to the FHY3/FAR1 family.</text>
</comment>
<reference evidence="4 5" key="1">
    <citation type="journal article" date="2023" name="G3 (Bethesda)">
        <title>A haplotype-resolved chromosome-scale genome for Quercus rubra L. provides insights into the genetics of adaptive traits for red oak species.</title>
        <authorList>
            <person name="Kapoor B."/>
            <person name="Jenkins J."/>
            <person name="Schmutz J."/>
            <person name="Zhebentyayeva T."/>
            <person name="Kuelheim C."/>
            <person name="Coggeshall M."/>
            <person name="Heim C."/>
            <person name="Lasky J.R."/>
            <person name="Leites L."/>
            <person name="Islam-Faridi N."/>
            <person name="Romero-Severson J."/>
            <person name="DeLeo V.L."/>
            <person name="Lucas S.M."/>
            <person name="Lazic D."/>
            <person name="Gailing O."/>
            <person name="Carlson J."/>
            <person name="Staton M."/>
        </authorList>
    </citation>
    <scope>NUCLEOTIDE SEQUENCE [LARGE SCALE GENOMIC DNA]</scope>
    <source>
        <strain evidence="4">Pseudo-F2</strain>
    </source>
</reference>
<keyword evidence="1" id="KW-0539">Nucleus</keyword>
<dbReference type="Pfam" id="PF10551">
    <property type="entry name" value="MULE"/>
    <property type="match status" value="1"/>
</dbReference>